<evidence type="ECO:0000313" key="7">
    <source>
        <dbReference type="EMBL" id="AIB10083.1"/>
    </source>
</evidence>
<dbReference type="EMBL" id="CP006628">
    <property type="protein sequence ID" value="AIB09894.1"/>
    <property type="molecule type" value="Genomic_DNA"/>
</dbReference>
<dbReference type="EMBL" id="CP006628">
    <property type="protein sequence ID" value="AIB09722.1"/>
    <property type="molecule type" value="Genomic_DNA"/>
</dbReference>
<dbReference type="Proteomes" id="UP000243670">
    <property type="component" value="Nucleomorph 1"/>
</dbReference>
<proteinExistence type="predicted"/>
<evidence type="ECO:0000256" key="1">
    <source>
        <dbReference type="SAM" id="MobiDB-lite"/>
    </source>
</evidence>
<sequence length="99" mass="10912">MYHPISMYSTASIPESSRRRKPMRKSLAPGKVPVLIRESTAFVRIVELPLPSISAPPLSSRSCISELVAVDPILCLRCYVTFEDAADSQNGIRLTPIVI</sequence>
<dbReference type="Proteomes" id="UP000243670">
    <property type="component" value="Nucleomorph 2"/>
</dbReference>
<name>A0A060DHA6_9EUKA</name>
<evidence type="ECO:0000313" key="5">
    <source>
        <dbReference type="EMBL" id="AIB09894.1"/>
    </source>
</evidence>
<evidence type="ECO:0000313" key="6">
    <source>
        <dbReference type="EMBL" id="AIB09925.1"/>
    </source>
</evidence>
<evidence type="ECO:0000313" key="4">
    <source>
        <dbReference type="EMBL" id="AIB09722.1"/>
    </source>
</evidence>
<gene>
    <name evidence="2" type="ORF">M951_chr119</name>
    <name evidence="3" type="ORF">M951_chr1212</name>
    <name evidence="4" type="ORF">M951_chr219</name>
    <name evidence="5" type="ORF">M951_chr2202</name>
    <name evidence="7" type="ORF">M951_chr3186</name>
    <name evidence="6" type="ORF">M951_chr319</name>
</gene>
<dbReference type="EMBL" id="CP006629">
    <property type="protein sequence ID" value="AIB10083.1"/>
    <property type="molecule type" value="Genomic_DNA"/>
</dbReference>
<evidence type="ECO:0000313" key="8">
    <source>
        <dbReference type="Proteomes" id="UP000243670"/>
    </source>
</evidence>
<geneLocation type="nucleomorph" evidence="5"/>
<accession>A0A060DHA6</accession>
<feature type="region of interest" description="Disordered" evidence="1">
    <location>
        <begin position="1"/>
        <end position="27"/>
    </location>
</feature>
<dbReference type="AlphaFoldDB" id="A0A060DHA6"/>
<dbReference type="EMBL" id="CP006627">
    <property type="protein sequence ID" value="AIB09691.1"/>
    <property type="molecule type" value="Genomic_DNA"/>
</dbReference>
<organism evidence="5 8">
    <name type="scientific">Lotharella oceanica</name>
    <dbReference type="NCBI Taxonomy" id="641309"/>
    <lineage>
        <taxon>Eukaryota</taxon>
        <taxon>Sar</taxon>
        <taxon>Rhizaria</taxon>
        <taxon>Cercozoa</taxon>
        <taxon>Chlorarachniophyceae</taxon>
        <taxon>Lotharella</taxon>
    </lineage>
</organism>
<dbReference type="EMBL" id="CP006629">
    <property type="protein sequence ID" value="AIB09925.1"/>
    <property type="molecule type" value="Genomic_DNA"/>
</dbReference>
<keyword evidence="5" id="KW-0542">Nucleomorph</keyword>
<reference evidence="5 8" key="1">
    <citation type="journal article" date="2014" name="BMC Genomics">
        <title>Nucleomorph and plastid genome sequences of the chlorarachniophyte Lotharella oceanica: convergent reductive evolution and frequent recombination in nucleomorph-bearing algae.</title>
        <authorList>
            <person name="Tanifuji G."/>
            <person name="Onodera N.T."/>
            <person name="Brown M.W."/>
            <person name="Curtis B.A."/>
            <person name="Roger A.J."/>
            <person name="Ka-Shu Wong G."/>
            <person name="Melkonian M."/>
            <person name="Archibald J.M."/>
        </authorList>
    </citation>
    <scope>NUCLEOTIDE SEQUENCE [LARGE SCALE GENOMIC DNA]</scope>
    <source>
        <strain evidence="5 8">CCMP622</strain>
    </source>
</reference>
<protein>
    <submittedName>
        <fullName evidence="5">Uncharacterized protein</fullName>
    </submittedName>
</protein>
<evidence type="ECO:0000313" key="2">
    <source>
        <dbReference type="EMBL" id="AIB09506.1"/>
    </source>
</evidence>
<dbReference type="Proteomes" id="UP000243670">
    <property type="component" value="Nucleomorph 3"/>
</dbReference>
<dbReference type="EMBL" id="CP006627">
    <property type="protein sequence ID" value="AIB09506.1"/>
    <property type="molecule type" value="Genomic_DNA"/>
</dbReference>
<evidence type="ECO:0000313" key="3">
    <source>
        <dbReference type="EMBL" id="AIB09691.1"/>
    </source>
</evidence>